<sequence length="354" mass="38565">MGESTLSALDLLMAFPLAALHALQEAPASVVLTGVLGIVVIGVFALYLLILLVAHNPRPETADEKLYRTVLSSGAVSPPRSLPDVFTAETKPSLLISVVVPAYNERARLPIMLAEAVAHLSTQPSTWEILLIDDGSTDGTATLALDWSRTRMQTHGDVAEDQIRVCVLGSNRGKGGAVTHGMRHVRGEFAVFADADGASRFADLETLFAELRRVQVQACAIAVGSRAHMVTTDAVVKRAFVRNLLMHAFHTLIRTFGIRSIRDTQCGFKLLTREAVKAVFPYMHTEGWIFDIEILLLAGYKRIPVVEVPITWHEVDGSKVSLVKDSLRMAWDLGVVRGGYLCGVYKIGDGGVRR</sequence>
<evidence type="ECO:0000256" key="11">
    <source>
        <dbReference type="ARBA" id="ARBA00023136"/>
    </source>
</evidence>
<comment type="similarity">
    <text evidence="3">Belongs to the glycosyltransferase 2 family.</text>
</comment>
<dbReference type="SUPFAM" id="SSF53448">
    <property type="entry name" value="Nucleotide-diphospho-sugar transferases"/>
    <property type="match status" value="1"/>
</dbReference>
<comment type="caution">
    <text evidence="15">The sequence shown here is derived from an EMBL/GenBank/DDBJ whole genome shotgun (WGS) entry which is preliminary data.</text>
</comment>
<keyword evidence="10 13" id="KW-1133">Transmembrane helix</keyword>
<dbReference type="GO" id="GO:0004581">
    <property type="term" value="F:dolichyl-phosphate beta-glucosyltransferase activity"/>
    <property type="evidence" value="ECO:0007669"/>
    <property type="project" value="UniProtKB-EC"/>
</dbReference>
<dbReference type="Proteomes" id="UP001447188">
    <property type="component" value="Unassembled WGS sequence"/>
</dbReference>
<evidence type="ECO:0000313" key="15">
    <source>
        <dbReference type="EMBL" id="KAL0632245.1"/>
    </source>
</evidence>
<evidence type="ECO:0000313" key="16">
    <source>
        <dbReference type="Proteomes" id="UP001447188"/>
    </source>
</evidence>
<gene>
    <name evidence="15" type="primary">ALG5</name>
    <name evidence="15" type="ORF">Q9L58_008879</name>
</gene>
<evidence type="ECO:0000256" key="12">
    <source>
        <dbReference type="ARBA" id="ARBA00045097"/>
    </source>
</evidence>
<keyword evidence="11 13" id="KW-0472">Membrane</keyword>
<dbReference type="InterPro" id="IPR029044">
    <property type="entry name" value="Nucleotide-diphossugar_trans"/>
</dbReference>
<evidence type="ECO:0000256" key="4">
    <source>
        <dbReference type="ARBA" id="ARBA00012583"/>
    </source>
</evidence>
<keyword evidence="5 15" id="KW-0328">Glycosyltransferase</keyword>
<evidence type="ECO:0000256" key="8">
    <source>
        <dbReference type="ARBA" id="ARBA00022824"/>
    </source>
</evidence>
<feature type="transmembrane region" description="Helical" evidence="13">
    <location>
        <begin position="32"/>
        <end position="54"/>
    </location>
</feature>
<dbReference type="EC" id="2.4.1.117" evidence="4"/>
<reference evidence="15 16" key="1">
    <citation type="submission" date="2024-02" db="EMBL/GenBank/DDBJ databases">
        <title>Discinaceae phylogenomics.</title>
        <authorList>
            <person name="Dirks A.C."/>
            <person name="James T.Y."/>
        </authorList>
    </citation>
    <scope>NUCLEOTIDE SEQUENCE [LARGE SCALE GENOMIC DNA]</scope>
    <source>
        <strain evidence="15 16">ACD0624</strain>
    </source>
</reference>
<evidence type="ECO:0000256" key="13">
    <source>
        <dbReference type="SAM" id="Phobius"/>
    </source>
</evidence>
<comment type="pathway">
    <text evidence="2">Protein modification; protein glycosylation.</text>
</comment>
<evidence type="ECO:0000256" key="9">
    <source>
        <dbReference type="ARBA" id="ARBA00022968"/>
    </source>
</evidence>
<proteinExistence type="inferred from homology"/>
<keyword evidence="9" id="KW-0735">Signal-anchor</keyword>
<dbReference type="InterPro" id="IPR035518">
    <property type="entry name" value="DPG_synthase"/>
</dbReference>
<dbReference type="PANTHER" id="PTHR10859">
    <property type="entry name" value="GLYCOSYL TRANSFERASE"/>
    <property type="match status" value="1"/>
</dbReference>
<accession>A0ABR3G8Z3</accession>
<evidence type="ECO:0000259" key="14">
    <source>
        <dbReference type="Pfam" id="PF00535"/>
    </source>
</evidence>
<dbReference type="PANTHER" id="PTHR10859:SF91">
    <property type="entry name" value="DOLICHYL-PHOSPHATE BETA-GLUCOSYLTRANSFERASE"/>
    <property type="match status" value="1"/>
</dbReference>
<dbReference type="Gene3D" id="3.90.550.10">
    <property type="entry name" value="Spore Coat Polysaccharide Biosynthesis Protein SpsA, Chain A"/>
    <property type="match status" value="1"/>
</dbReference>
<evidence type="ECO:0000256" key="7">
    <source>
        <dbReference type="ARBA" id="ARBA00022692"/>
    </source>
</evidence>
<comment type="catalytic activity">
    <reaction evidence="12">
        <text>a di-trans,poly-cis-dolichyl phosphate + UDP-alpha-D-glucose = a di-trans,poly-cis-dolichyl beta-D-glucosyl phosphate + UDP</text>
        <dbReference type="Rhea" id="RHEA:15401"/>
        <dbReference type="Rhea" id="RHEA-COMP:19498"/>
        <dbReference type="Rhea" id="RHEA-COMP:19502"/>
        <dbReference type="ChEBI" id="CHEBI:57525"/>
        <dbReference type="ChEBI" id="CHEBI:57683"/>
        <dbReference type="ChEBI" id="CHEBI:58223"/>
        <dbReference type="ChEBI" id="CHEBI:58885"/>
        <dbReference type="EC" id="2.4.1.117"/>
    </reaction>
    <physiologicalReaction direction="left-to-right" evidence="12">
        <dbReference type="Rhea" id="RHEA:15402"/>
    </physiologicalReaction>
</comment>
<evidence type="ECO:0000256" key="2">
    <source>
        <dbReference type="ARBA" id="ARBA00004922"/>
    </source>
</evidence>
<evidence type="ECO:0000256" key="1">
    <source>
        <dbReference type="ARBA" id="ARBA00004389"/>
    </source>
</evidence>
<evidence type="ECO:0000256" key="3">
    <source>
        <dbReference type="ARBA" id="ARBA00006739"/>
    </source>
</evidence>
<evidence type="ECO:0000256" key="6">
    <source>
        <dbReference type="ARBA" id="ARBA00022679"/>
    </source>
</evidence>
<comment type="subcellular location">
    <subcellularLocation>
        <location evidence="1">Endoplasmic reticulum membrane</location>
        <topology evidence="1">Single-pass membrane protein</topology>
    </subcellularLocation>
</comment>
<keyword evidence="8" id="KW-0256">Endoplasmic reticulum</keyword>
<keyword evidence="6 15" id="KW-0808">Transferase</keyword>
<feature type="domain" description="Glycosyltransferase 2-like" evidence="14">
    <location>
        <begin position="97"/>
        <end position="279"/>
    </location>
</feature>
<dbReference type="Pfam" id="PF00535">
    <property type="entry name" value="Glycos_transf_2"/>
    <property type="match status" value="1"/>
</dbReference>
<keyword evidence="7 13" id="KW-0812">Transmembrane</keyword>
<keyword evidence="16" id="KW-1185">Reference proteome</keyword>
<organism evidence="15 16">
    <name type="scientific">Discina gigas</name>
    <dbReference type="NCBI Taxonomy" id="1032678"/>
    <lineage>
        <taxon>Eukaryota</taxon>
        <taxon>Fungi</taxon>
        <taxon>Dikarya</taxon>
        <taxon>Ascomycota</taxon>
        <taxon>Pezizomycotina</taxon>
        <taxon>Pezizomycetes</taxon>
        <taxon>Pezizales</taxon>
        <taxon>Discinaceae</taxon>
        <taxon>Discina</taxon>
    </lineage>
</organism>
<dbReference type="EMBL" id="JBBBZM010000179">
    <property type="protein sequence ID" value="KAL0632245.1"/>
    <property type="molecule type" value="Genomic_DNA"/>
</dbReference>
<evidence type="ECO:0000256" key="10">
    <source>
        <dbReference type="ARBA" id="ARBA00022989"/>
    </source>
</evidence>
<evidence type="ECO:0000256" key="5">
    <source>
        <dbReference type="ARBA" id="ARBA00022676"/>
    </source>
</evidence>
<dbReference type="CDD" id="cd04188">
    <property type="entry name" value="DPG_synthase"/>
    <property type="match status" value="1"/>
</dbReference>
<dbReference type="InterPro" id="IPR001173">
    <property type="entry name" value="Glyco_trans_2-like"/>
</dbReference>
<name>A0ABR3G8Z3_9PEZI</name>
<protein>
    <recommendedName>
        <fullName evidence="4">dolichyl-phosphate beta-glucosyltransferase</fullName>
        <ecNumber evidence="4">2.4.1.117</ecNumber>
    </recommendedName>
</protein>